<dbReference type="PROSITE" id="PS51795">
    <property type="entry name" value="ZF_FLZ"/>
    <property type="match status" value="1"/>
</dbReference>
<sequence length="221" mass="24252">MMFMKRLRAVEIKQSLMAEKSLSENESIAESKLLYALKSPLFADKPVGLGIVDALTADKTVEKSPKGDSTGVNVFFGSKLKIQIPPINTADQSPLSPLEFGIKTKNSKLALFSPSGRSPDVLFVRSLSAKDIELSEDYTCVISHGPNPKTTHIFDNCILESFDDQGFISCYACDKSLVGQDKEDSLICRGEKAFCSHQCCNQEMVLDQELEKCSPDSSVNL</sequence>
<evidence type="ECO:0000256" key="1">
    <source>
        <dbReference type="ARBA" id="ARBA00009374"/>
    </source>
</evidence>
<evidence type="ECO:0000259" key="4">
    <source>
        <dbReference type="PROSITE" id="PS51795"/>
    </source>
</evidence>
<accession>A0A9D5HMW2</accession>
<feature type="domain" description="FLZ-type" evidence="4">
    <location>
        <begin position="165"/>
        <end position="211"/>
    </location>
</feature>
<dbReference type="AlphaFoldDB" id="A0A9D5HMW2"/>
<dbReference type="PANTHER" id="PTHR46443:SF3">
    <property type="entry name" value="PROTEIN MARD1"/>
    <property type="match status" value="1"/>
</dbReference>
<comment type="similarity">
    <text evidence="1">Belongs to the FLZ family.</text>
</comment>
<keyword evidence="6" id="KW-1185">Reference proteome</keyword>
<dbReference type="EMBL" id="JAGGNH010000002">
    <property type="protein sequence ID" value="KAJ0982534.1"/>
    <property type="molecule type" value="Genomic_DNA"/>
</dbReference>
<evidence type="ECO:0000313" key="5">
    <source>
        <dbReference type="EMBL" id="KAJ0982534.1"/>
    </source>
</evidence>
<evidence type="ECO:0000256" key="3">
    <source>
        <dbReference type="PROSITE-ProRule" id="PRU01131"/>
    </source>
</evidence>
<proteinExistence type="inferred from homology"/>
<dbReference type="Proteomes" id="UP001085076">
    <property type="component" value="Miscellaneous, Linkage group lg02"/>
</dbReference>
<evidence type="ECO:0000256" key="2">
    <source>
        <dbReference type="ARBA" id="ARBA00022723"/>
    </source>
</evidence>
<dbReference type="PANTHER" id="PTHR46443">
    <property type="entry name" value="FCS-LIKE ZINC FINGER 8"/>
    <property type="match status" value="1"/>
</dbReference>
<dbReference type="InterPro" id="IPR007650">
    <property type="entry name" value="Zf-FLZ_dom"/>
</dbReference>
<organism evidence="5 6">
    <name type="scientific">Dioscorea zingiberensis</name>
    <dbReference type="NCBI Taxonomy" id="325984"/>
    <lineage>
        <taxon>Eukaryota</taxon>
        <taxon>Viridiplantae</taxon>
        <taxon>Streptophyta</taxon>
        <taxon>Embryophyta</taxon>
        <taxon>Tracheophyta</taxon>
        <taxon>Spermatophyta</taxon>
        <taxon>Magnoliopsida</taxon>
        <taxon>Liliopsida</taxon>
        <taxon>Dioscoreales</taxon>
        <taxon>Dioscoreaceae</taxon>
        <taxon>Dioscorea</taxon>
    </lineage>
</organism>
<reference evidence="5" key="2">
    <citation type="journal article" date="2022" name="Hortic Res">
        <title>The genome of Dioscorea zingiberensis sheds light on the biosynthesis, origin and evolution of the medicinally important diosgenin saponins.</title>
        <authorList>
            <person name="Li Y."/>
            <person name="Tan C."/>
            <person name="Li Z."/>
            <person name="Guo J."/>
            <person name="Li S."/>
            <person name="Chen X."/>
            <person name="Wang C."/>
            <person name="Dai X."/>
            <person name="Yang H."/>
            <person name="Song W."/>
            <person name="Hou L."/>
            <person name="Xu J."/>
            <person name="Tong Z."/>
            <person name="Xu A."/>
            <person name="Yuan X."/>
            <person name="Wang W."/>
            <person name="Yang Q."/>
            <person name="Chen L."/>
            <person name="Sun Z."/>
            <person name="Wang K."/>
            <person name="Pan B."/>
            <person name="Chen J."/>
            <person name="Bao Y."/>
            <person name="Liu F."/>
            <person name="Qi X."/>
            <person name="Gang D.R."/>
            <person name="Wen J."/>
            <person name="Li J."/>
        </authorList>
    </citation>
    <scope>NUCLEOTIDE SEQUENCE</scope>
    <source>
        <strain evidence="5">Dzin_1.0</strain>
    </source>
</reference>
<dbReference type="OrthoDB" id="696746at2759"/>
<protein>
    <recommendedName>
        <fullName evidence="4">FLZ-type domain-containing protein</fullName>
    </recommendedName>
</protein>
<dbReference type="GO" id="GO:0046872">
    <property type="term" value="F:metal ion binding"/>
    <property type="evidence" value="ECO:0007669"/>
    <property type="project" value="UniProtKB-KW"/>
</dbReference>
<reference evidence="5" key="1">
    <citation type="submission" date="2021-03" db="EMBL/GenBank/DDBJ databases">
        <authorList>
            <person name="Li Z."/>
            <person name="Yang C."/>
        </authorList>
    </citation>
    <scope>NUCLEOTIDE SEQUENCE</scope>
    <source>
        <strain evidence="5">Dzin_1.0</strain>
        <tissue evidence="5">Leaf</tissue>
    </source>
</reference>
<name>A0A9D5HMW2_9LILI</name>
<dbReference type="Pfam" id="PF04570">
    <property type="entry name" value="zf-FLZ"/>
    <property type="match status" value="1"/>
</dbReference>
<comment type="caution">
    <text evidence="5">The sequence shown here is derived from an EMBL/GenBank/DDBJ whole genome shotgun (WGS) entry which is preliminary data.</text>
</comment>
<gene>
    <name evidence="5" type="ORF">J5N97_010789</name>
</gene>
<feature type="zinc finger region" description="FLZ-type" evidence="3">
    <location>
        <begin position="165"/>
        <end position="211"/>
    </location>
</feature>
<keyword evidence="2" id="KW-0479">Metal-binding</keyword>
<evidence type="ECO:0000313" key="6">
    <source>
        <dbReference type="Proteomes" id="UP001085076"/>
    </source>
</evidence>
<dbReference type="InterPro" id="IPR044593">
    <property type="entry name" value="FLZ8/MARD1"/>
</dbReference>